<organism evidence="2 3">
    <name type="scientific">Methylopila henanensis</name>
    <dbReference type="NCBI Taxonomy" id="873516"/>
    <lineage>
        <taxon>Bacteria</taxon>
        <taxon>Pseudomonadati</taxon>
        <taxon>Pseudomonadota</taxon>
        <taxon>Alphaproteobacteria</taxon>
        <taxon>Hyphomicrobiales</taxon>
        <taxon>Methylopilaceae</taxon>
        <taxon>Methylopila</taxon>
    </lineage>
</organism>
<gene>
    <name evidence="2" type="ORF">ACFSCV_04820</name>
</gene>
<keyword evidence="2" id="KW-0418">Kinase</keyword>
<keyword evidence="2" id="KW-0808">Transferase</keyword>
<feature type="domain" description="DAGKc" evidence="1">
    <location>
        <begin position="1"/>
        <end position="127"/>
    </location>
</feature>
<dbReference type="GO" id="GO:0016301">
    <property type="term" value="F:kinase activity"/>
    <property type="evidence" value="ECO:0007669"/>
    <property type="project" value="UniProtKB-KW"/>
</dbReference>
<reference evidence="3" key="1">
    <citation type="journal article" date="2019" name="Int. J. Syst. Evol. Microbiol.">
        <title>The Global Catalogue of Microorganisms (GCM) 10K type strain sequencing project: providing services to taxonomists for standard genome sequencing and annotation.</title>
        <authorList>
            <consortium name="The Broad Institute Genomics Platform"/>
            <consortium name="The Broad Institute Genome Sequencing Center for Infectious Disease"/>
            <person name="Wu L."/>
            <person name="Ma J."/>
        </authorList>
    </citation>
    <scope>NUCLEOTIDE SEQUENCE [LARGE SCALE GENOMIC DNA]</scope>
    <source>
        <strain evidence="3">KCTC 23707</strain>
    </source>
</reference>
<evidence type="ECO:0000259" key="1">
    <source>
        <dbReference type="PROSITE" id="PS50146"/>
    </source>
</evidence>
<dbReference type="Pfam" id="PF00781">
    <property type="entry name" value="DAGK_cat"/>
    <property type="match status" value="1"/>
</dbReference>
<dbReference type="PROSITE" id="PS50146">
    <property type="entry name" value="DAGK"/>
    <property type="match status" value="1"/>
</dbReference>
<comment type="caution">
    <text evidence="2">The sequence shown here is derived from an EMBL/GenBank/DDBJ whole genome shotgun (WGS) entry which is preliminary data.</text>
</comment>
<evidence type="ECO:0000313" key="2">
    <source>
        <dbReference type="EMBL" id="MFD1702322.1"/>
    </source>
</evidence>
<dbReference type="InterPro" id="IPR001206">
    <property type="entry name" value="Diacylglycerol_kinase_cat_dom"/>
</dbReference>
<accession>A0ABW4K3J4</accession>
<sequence>MPKLGVVANGRSWRNARAKRAPAAPPGVPFEAPETIDGYGPAMARMREVGVDVIAVAGGDGTLRDVLSALGPAYGERLPEIALAPLGKTNAAAGDVGSVGHRPDALARLSAALASGASLKRAVRRPLEVSADGRARQGFVFGFGAFERATRLVNEQVHSRGFAQRLGVAVGIAAAVRAALSGAERAEWRAGVPAAIGPAGAEAEERAAFFFLATTLDKLMLGLWPFWGEGDGAIDHVVADAPPPRLAAALPAIARGRPRPWMRDSYRSGRSDALSISLRAPFIMDGDTFRPGADGRVELRAAPPVTFLSY</sequence>
<dbReference type="InterPro" id="IPR016064">
    <property type="entry name" value="NAD/diacylglycerol_kinase_sf"/>
</dbReference>
<dbReference type="RefSeq" id="WP_378797542.1">
    <property type="nucleotide sequence ID" value="NZ_JBHUER010000003.1"/>
</dbReference>
<protein>
    <submittedName>
        <fullName evidence="2">Diacylglycerol kinase family protein</fullName>
    </submittedName>
</protein>
<name>A0ABW4K3J4_9HYPH</name>
<dbReference type="EMBL" id="JBHUER010000003">
    <property type="protein sequence ID" value="MFD1702322.1"/>
    <property type="molecule type" value="Genomic_DNA"/>
</dbReference>
<evidence type="ECO:0000313" key="3">
    <source>
        <dbReference type="Proteomes" id="UP001597308"/>
    </source>
</evidence>
<dbReference type="InterPro" id="IPR017438">
    <property type="entry name" value="ATP-NAD_kinase_N"/>
</dbReference>
<dbReference type="SUPFAM" id="SSF111331">
    <property type="entry name" value="NAD kinase/diacylglycerol kinase-like"/>
    <property type="match status" value="1"/>
</dbReference>
<dbReference type="Gene3D" id="3.40.50.10330">
    <property type="entry name" value="Probable inorganic polyphosphate/atp-NAD kinase, domain 1"/>
    <property type="match status" value="1"/>
</dbReference>
<dbReference type="Proteomes" id="UP001597308">
    <property type="component" value="Unassembled WGS sequence"/>
</dbReference>
<proteinExistence type="predicted"/>
<keyword evidence="3" id="KW-1185">Reference proteome</keyword>